<dbReference type="Gene3D" id="3.10.290.10">
    <property type="entry name" value="RNA-binding S4 domain"/>
    <property type="match status" value="1"/>
</dbReference>
<dbReference type="SUPFAM" id="SSF55120">
    <property type="entry name" value="Pseudouridine synthase"/>
    <property type="match status" value="1"/>
</dbReference>
<sequence>MAILNVDIELPCRLDRYLKKLYPSLTQGMVERALRFKQIMVNSCKVAANLRIKAGDQIFIEDSLNLEPQKVSDRVFSSSTVILAGKLMKDYLVYQDEWLIAINKPVGLATQGGSKISLSIDDALQYLNSQGADLKLVHRLDKDTSGILLIAKNYASSIKLVKAFKEKNIQKTYIAVVLGNLPQHEGEISGMIGKNRGGAYETVQNDEEHGKLAITCYKLLKNLNNGLTLVEFTPLTGRMHQLRFHAKMLGCPLIGDTKYGTQEAMALSKEMLLHAKRIILPEKIFAKEIIINIDLPGYFYPHLFISA</sequence>
<proteinExistence type="inferred from homology"/>
<evidence type="ECO:0000256" key="10">
    <source>
        <dbReference type="PROSITE-ProRule" id="PRU00182"/>
    </source>
</evidence>
<organism evidence="12">
    <name type="scientific">Candidatus Tisiphia endosymbiont of Sergentomyia squamirostris</name>
    <dbReference type="NCBI Taxonomy" id="3113639"/>
    <lineage>
        <taxon>Bacteria</taxon>
        <taxon>Pseudomonadati</taxon>
        <taxon>Pseudomonadota</taxon>
        <taxon>Alphaproteobacteria</taxon>
        <taxon>Rickettsiales</taxon>
        <taxon>Rickettsiaceae</taxon>
        <taxon>Rickettsieae</taxon>
        <taxon>Candidatus Tisiphia</taxon>
    </lineage>
</organism>
<dbReference type="PANTHER" id="PTHR21600:SF81">
    <property type="entry name" value="21S RRNA PSEUDOURIDINE(2819) SYNTHASE"/>
    <property type="match status" value="1"/>
</dbReference>
<keyword evidence="10" id="KW-0694">RNA-binding</keyword>
<evidence type="ECO:0000256" key="1">
    <source>
        <dbReference type="ARBA" id="ARBA00000381"/>
    </source>
</evidence>
<dbReference type="CDD" id="cd02869">
    <property type="entry name" value="PseudoU_synth_RluA_like"/>
    <property type="match status" value="1"/>
</dbReference>
<dbReference type="InterPro" id="IPR002942">
    <property type="entry name" value="S4_RNA-bd"/>
</dbReference>
<dbReference type="InterPro" id="IPR020103">
    <property type="entry name" value="PsdUridine_synth_cat_dom_sf"/>
</dbReference>
<evidence type="ECO:0000256" key="8">
    <source>
        <dbReference type="ARBA" id="ARBA00031975"/>
    </source>
</evidence>
<comment type="catalytic activity">
    <reaction evidence="1">
        <text>uridine(955/2504/2580) in 23S rRNA = pseudouridine(955/2504/2580) in 23S rRNA</text>
        <dbReference type="Rhea" id="RHEA:42528"/>
        <dbReference type="Rhea" id="RHEA-COMP:10099"/>
        <dbReference type="Rhea" id="RHEA-COMP:10100"/>
        <dbReference type="ChEBI" id="CHEBI:65314"/>
        <dbReference type="ChEBI" id="CHEBI:65315"/>
        <dbReference type="EC" id="5.4.99.24"/>
    </reaction>
</comment>
<dbReference type="InterPro" id="IPR006224">
    <property type="entry name" value="PsdUridine_synth_RluA-like_CS"/>
</dbReference>
<comment type="function">
    <text evidence="2">Responsible for synthesis of pseudouridine from uracil at positions 955, 2504 and 2580 in 23S ribosomal RNA.</text>
</comment>
<accession>A0AAT9G7U3</accession>
<evidence type="ECO:0000313" key="12">
    <source>
        <dbReference type="EMBL" id="BFD45879.1"/>
    </source>
</evidence>
<dbReference type="PROSITE" id="PS50889">
    <property type="entry name" value="S4"/>
    <property type="match status" value="1"/>
</dbReference>
<dbReference type="AlphaFoldDB" id="A0AAT9G7U3"/>
<evidence type="ECO:0000256" key="3">
    <source>
        <dbReference type="ARBA" id="ARBA00010876"/>
    </source>
</evidence>
<evidence type="ECO:0000256" key="2">
    <source>
        <dbReference type="ARBA" id="ARBA00002876"/>
    </source>
</evidence>
<evidence type="ECO:0000256" key="7">
    <source>
        <dbReference type="ARBA" id="ARBA00030705"/>
    </source>
</evidence>
<dbReference type="PROSITE" id="PS01129">
    <property type="entry name" value="PSI_RLU"/>
    <property type="match status" value="1"/>
</dbReference>
<keyword evidence="6" id="KW-0413">Isomerase</keyword>
<dbReference type="InterPro" id="IPR050188">
    <property type="entry name" value="RluA_PseudoU_synthase"/>
</dbReference>
<protein>
    <recommendedName>
        <fullName evidence="5">Ribosomal large subunit pseudouridine synthase C</fullName>
        <ecNumber evidence="4">5.4.99.24</ecNumber>
    </recommendedName>
    <alternativeName>
        <fullName evidence="7">23S rRNA pseudouridine(955/2504/2580) synthase</fullName>
    </alternativeName>
    <alternativeName>
        <fullName evidence="8">rRNA pseudouridylate synthase C</fullName>
    </alternativeName>
    <alternativeName>
        <fullName evidence="9">rRNA-uridine isomerase C</fullName>
    </alternativeName>
</protein>
<dbReference type="EMBL" id="AP029170">
    <property type="protein sequence ID" value="BFD45879.1"/>
    <property type="molecule type" value="Genomic_DNA"/>
</dbReference>
<dbReference type="CDD" id="cd00165">
    <property type="entry name" value="S4"/>
    <property type="match status" value="1"/>
</dbReference>
<evidence type="ECO:0000256" key="6">
    <source>
        <dbReference type="ARBA" id="ARBA00023235"/>
    </source>
</evidence>
<evidence type="ECO:0000256" key="4">
    <source>
        <dbReference type="ARBA" id="ARBA00012785"/>
    </source>
</evidence>
<evidence type="ECO:0000259" key="11">
    <source>
        <dbReference type="SMART" id="SM00363"/>
    </source>
</evidence>
<dbReference type="InterPro" id="IPR006145">
    <property type="entry name" value="PsdUridine_synth_RsuA/RluA"/>
</dbReference>
<dbReference type="EC" id="5.4.99.24" evidence="4"/>
<evidence type="ECO:0000256" key="9">
    <source>
        <dbReference type="ARBA" id="ARBA00033053"/>
    </source>
</evidence>
<dbReference type="InterPro" id="IPR036986">
    <property type="entry name" value="S4_RNA-bd_sf"/>
</dbReference>
<comment type="similarity">
    <text evidence="3">Belongs to the pseudouridine synthase RluA family.</text>
</comment>
<dbReference type="SUPFAM" id="SSF55174">
    <property type="entry name" value="Alpha-L RNA-binding motif"/>
    <property type="match status" value="1"/>
</dbReference>
<dbReference type="Gene3D" id="3.30.2350.10">
    <property type="entry name" value="Pseudouridine synthase"/>
    <property type="match status" value="1"/>
</dbReference>
<reference evidence="12" key="1">
    <citation type="submission" date="2024-01" db="EMBL/GenBank/DDBJ databases">
        <title>Sequencing the genomes of a sandfly, Sergentomyia squamirostris, and its two endosymbionts.</title>
        <authorList>
            <person name="Itokawa K."/>
            <person name="Sanjoba C."/>
        </authorList>
    </citation>
    <scope>NUCLEOTIDE SEQUENCE</scope>
    <source>
        <strain evidence="12">RiSSQ</strain>
    </source>
</reference>
<dbReference type="Pfam" id="PF00849">
    <property type="entry name" value="PseudoU_synth_2"/>
    <property type="match status" value="1"/>
</dbReference>
<dbReference type="SMART" id="SM00363">
    <property type="entry name" value="S4"/>
    <property type="match status" value="1"/>
</dbReference>
<evidence type="ECO:0000256" key="5">
    <source>
        <dbReference type="ARBA" id="ARBA00017128"/>
    </source>
</evidence>
<feature type="domain" description="RNA-binding S4" evidence="11">
    <location>
        <begin position="12"/>
        <end position="72"/>
    </location>
</feature>
<dbReference type="PANTHER" id="PTHR21600">
    <property type="entry name" value="MITOCHONDRIAL RNA PSEUDOURIDINE SYNTHASE"/>
    <property type="match status" value="1"/>
</dbReference>
<dbReference type="GO" id="GO:0160141">
    <property type="term" value="F:23S rRNA pseudouridine(955/2504/2580) synthase activity"/>
    <property type="evidence" value="ECO:0007669"/>
    <property type="project" value="UniProtKB-EC"/>
</dbReference>
<dbReference type="GO" id="GO:0000455">
    <property type="term" value="P:enzyme-directed rRNA pseudouridine synthesis"/>
    <property type="evidence" value="ECO:0007669"/>
    <property type="project" value="UniProtKB-ARBA"/>
</dbReference>
<name>A0AAT9G7U3_9RICK</name>
<dbReference type="GO" id="GO:0003723">
    <property type="term" value="F:RNA binding"/>
    <property type="evidence" value="ECO:0007669"/>
    <property type="project" value="UniProtKB-KW"/>
</dbReference>
<gene>
    <name evidence="12" type="ORF">DMENIID0002_05250</name>
</gene>